<reference evidence="3" key="1">
    <citation type="submission" date="2019-04" db="EMBL/GenBank/DDBJ databases">
        <title>Friends and foes A comparative genomics studyof 23 Aspergillus species from section Flavi.</title>
        <authorList>
            <consortium name="DOE Joint Genome Institute"/>
            <person name="Kjaerbolling I."/>
            <person name="Vesth T."/>
            <person name="Frisvad J.C."/>
            <person name="Nybo J.L."/>
            <person name="Theobald S."/>
            <person name="Kildgaard S."/>
            <person name="Isbrandt T."/>
            <person name="Kuo A."/>
            <person name="Sato A."/>
            <person name="Lyhne E.K."/>
            <person name="Kogle M.E."/>
            <person name="Wiebenga A."/>
            <person name="Kun R.S."/>
            <person name="Lubbers R.J."/>
            <person name="Makela M.R."/>
            <person name="Barry K."/>
            <person name="Chovatia M."/>
            <person name="Clum A."/>
            <person name="Daum C."/>
            <person name="Haridas S."/>
            <person name="He G."/>
            <person name="LaButti K."/>
            <person name="Lipzen A."/>
            <person name="Mondo S."/>
            <person name="Riley R."/>
            <person name="Salamov A."/>
            <person name="Simmons B.A."/>
            <person name="Magnuson J.K."/>
            <person name="Henrissat B."/>
            <person name="Mortensen U.H."/>
            <person name="Larsen T.O."/>
            <person name="Devries R.P."/>
            <person name="Grigoriev I.V."/>
            <person name="Machida M."/>
            <person name="Baker S.E."/>
            <person name="Andersen M.R."/>
        </authorList>
    </citation>
    <scope>NUCLEOTIDE SEQUENCE [LARGE SCALE GENOMIC DNA]</scope>
    <source>
        <strain evidence="3">CBS 553.77</strain>
    </source>
</reference>
<feature type="transmembrane region" description="Helical" evidence="1">
    <location>
        <begin position="6"/>
        <end position="26"/>
    </location>
</feature>
<evidence type="ECO:0000256" key="1">
    <source>
        <dbReference type="SAM" id="Phobius"/>
    </source>
</evidence>
<dbReference type="AlphaFoldDB" id="A0A5N6Z335"/>
<keyword evidence="3" id="KW-1185">Reference proteome</keyword>
<evidence type="ECO:0000313" key="3">
    <source>
        <dbReference type="Proteomes" id="UP000327118"/>
    </source>
</evidence>
<evidence type="ECO:0000313" key="2">
    <source>
        <dbReference type="EMBL" id="KAE8350400.1"/>
    </source>
</evidence>
<organism evidence="2 3">
    <name type="scientific">Aspergillus coremiiformis</name>
    <dbReference type="NCBI Taxonomy" id="138285"/>
    <lineage>
        <taxon>Eukaryota</taxon>
        <taxon>Fungi</taxon>
        <taxon>Dikarya</taxon>
        <taxon>Ascomycota</taxon>
        <taxon>Pezizomycotina</taxon>
        <taxon>Eurotiomycetes</taxon>
        <taxon>Eurotiomycetidae</taxon>
        <taxon>Eurotiales</taxon>
        <taxon>Aspergillaceae</taxon>
        <taxon>Aspergillus</taxon>
        <taxon>Aspergillus subgen. Circumdati</taxon>
    </lineage>
</organism>
<keyword evidence="1" id="KW-0472">Membrane</keyword>
<protein>
    <submittedName>
        <fullName evidence="2">Uncharacterized protein</fullName>
    </submittedName>
</protein>
<accession>A0A5N6Z335</accession>
<proteinExistence type="predicted"/>
<keyword evidence="1" id="KW-1133">Transmembrane helix</keyword>
<dbReference type="Proteomes" id="UP000327118">
    <property type="component" value="Unassembled WGS sequence"/>
</dbReference>
<gene>
    <name evidence="2" type="ORF">BDV28DRAFT_139188</name>
</gene>
<keyword evidence="1" id="KW-0812">Transmembrane</keyword>
<name>A0A5N6Z335_9EURO</name>
<dbReference type="EMBL" id="ML739227">
    <property type="protein sequence ID" value="KAE8350400.1"/>
    <property type="molecule type" value="Genomic_DNA"/>
</dbReference>
<sequence length="68" mass="7863">MHSTFTHWNFSLVNLASLLILYRILLISPPSTPFCHLALIKDAYYYTHAHRCGILVPDIPKDHMLRVS</sequence>